<dbReference type="PANTHER" id="PTHR34138:SF1">
    <property type="entry name" value="CELL SHAPE-DETERMINING PROTEIN MREC"/>
    <property type="match status" value="1"/>
</dbReference>
<dbReference type="EMBL" id="MHTH01000006">
    <property type="protein sequence ID" value="OHA59014.1"/>
    <property type="molecule type" value="Genomic_DNA"/>
</dbReference>
<keyword evidence="3" id="KW-0133">Cell shape</keyword>
<dbReference type="GO" id="GO:0005886">
    <property type="term" value="C:plasma membrane"/>
    <property type="evidence" value="ECO:0007669"/>
    <property type="project" value="TreeGrafter"/>
</dbReference>
<comment type="caution">
    <text evidence="7">The sequence shown here is derived from an EMBL/GenBank/DDBJ whole genome shotgun (WGS) entry which is preliminary data.</text>
</comment>
<dbReference type="Gene3D" id="2.40.10.350">
    <property type="entry name" value="Rod shape-determining protein MreC, domain 2"/>
    <property type="match status" value="1"/>
</dbReference>
<dbReference type="PANTHER" id="PTHR34138">
    <property type="entry name" value="CELL SHAPE-DETERMINING PROTEIN MREC"/>
    <property type="match status" value="1"/>
</dbReference>
<evidence type="ECO:0000313" key="8">
    <source>
        <dbReference type="Proteomes" id="UP000176222"/>
    </source>
</evidence>
<keyword evidence="5" id="KW-1133">Transmembrane helix</keyword>
<keyword evidence="5" id="KW-0812">Transmembrane</keyword>
<feature type="transmembrane region" description="Helical" evidence="5">
    <location>
        <begin position="15"/>
        <end position="34"/>
    </location>
</feature>
<accession>A0A1G2QEL4</accession>
<dbReference type="AlphaFoldDB" id="A0A1G2QEL4"/>
<dbReference type="GO" id="GO:0008360">
    <property type="term" value="P:regulation of cell shape"/>
    <property type="evidence" value="ECO:0007669"/>
    <property type="project" value="UniProtKB-KW"/>
</dbReference>
<evidence type="ECO:0000256" key="3">
    <source>
        <dbReference type="ARBA" id="ARBA00022960"/>
    </source>
</evidence>
<dbReference type="InterPro" id="IPR007221">
    <property type="entry name" value="MreC"/>
</dbReference>
<comment type="similarity">
    <text evidence="1">Belongs to the MreC family.</text>
</comment>
<evidence type="ECO:0000256" key="5">
    <source>
        <dbReference type="SAM" id="Phobius"/>
    </source>
</evidence>
<dbReference type="InterPro" id="IPR042177">
    <property type="entry name" value="Cell/Rod_1"/>
</dbReference>
<evidence type="ECO:0000259" key="6">
    <source>
        <dbReference type="Pfam" id="PF04085"/>
    </source>
</evidence>
<keyword evidence="5" id="KW-0472">Membrane</keyword>
<evidence type="ECO:0000256" key="1">
    <source>
        <dbReference type="ARBA" id="ARBA00009369"/>
    </source>
</evidence>
<dbReference type="Proteomes" id="UP000176222">
    <property type="component" value="Unassembled WGS sequence"/>
</dbReference>
<proteinExistence type="inferred from homology"/>
<feature type="domain" description="Rod shape-determining protein MreC beta-barrel core" evidence="6">
    <location>
        <begin position="134"/>
        <end position="267"/>
    </location>
</feature>
<protein>
    <recommendedName>
        <fullName evidence="2">Cell shape-determining protein MreC</fullName>
    </recommendedName>
    <alternativeName>
        <fullName evidence="4">Cell shape protein MreC</fullName>
    </alternativeName>
</protein>
<dbReference type="InterPro" id="IPR042175">
    <property type="entry name" value="Cell/Rod_MreC_2"/>
</dbReference>
<name>A0A1G2QEL4_9BACT</name>
<organism evidence="7 8">
    <name type="scientific">Candidatus Vogelbacteria bacterium RIFOXYB1_FULL_42_16</name>
    <dbReference type="NCBI Taxonomy" id="1802436"/>
    <lineage>
        <taxon>Bacteria</taxon>
        <taxon>Candidatus Vogeliibacteriota</taxon>
    </lineage>
</organism>
<dbReference type="InterPro" id="IPR055342">
    <property type="entry name" value="MreC_beta-barrel_core"/>
</dbReference>
<dbReference type="Gene3D" id="2.40.10.340">
    <property type="entry name" value="Rod shape-determining protein MreC, domain 1"/>
    <property type="match status" value="1"/>
</dbReference>
<reference evidence="7 8" key="1">
    <citation type="journal article" date="2016" name="Nat. Commun.">
        <title>Thousands of microbial genomes shed light on interconnected biogeochemical processes in an aquifer system.</title>
        <authorList>
            <person name="Anantharaman K."/>
            <person name="Brown C.T."/>
            <person name="Hug L.A."/>
            <person name="Sharon I."/>
            <person name="Castelle C.J."/>
            <person name="Probst A.J."/>
            <person name="Thomas B.C."/>
            <person name="Singh A."/>
            <person name="Wilkins M.J."/>
            <person name="Karaoz U."/>
            <person name="Brodie E.L."/>
            <person name="Williams K.H."/>
            <person name="Hubbard S.S."/>
            <person name="Banfield J.F."/>
        </authorList>
    </citation>
    <scope>NUCLEOTIDE SEQUENCE [LARGE SCALE GENOMIC DNA]</scope>
</reference>
<evidence type="ECO:0000256" key="4">
    <source>
        <dbReference type="ARBA" id="ARBA00032089"/>
    </source>
</evidence>
<evidence type="ECO:0000313" key="7">
    <source>
        <dbReference type="EMBL" id="OHA59014.1"/>
    </source>
</evidence>
<evidence type="ECO:0000256" key="2">
    <source>
        <dbReference type="ARBA" id="ARBA00013855"/>
    </source>
</evidence>
<sequence length="269" mass="29871">MNYRRADERRSPRRFGWSLVILILFLSGIVFWGAKLSTWFYGPVALVSRPFLAVGKVTVDLATDLKQFVRFKKSLVAENQKLKLENLRLKNIWQSNQTISQENLELKKIVGLNSRSEKPLLLAVTARPIITPHDILIVSLGDDQSRLIKVGDLVTTGGGQVLLGRVAEIYRSSAKIKLFTSFGDQVIVAIGPKSIPAIAKGLGSGNFSLSLPRGTEIAVGDSVFANSYRNLLLGSVGAIEAKSSDPYIRVLFRLPINLYELKWVEIYEN</sequence>
<dbReference type="Pfam" id="PF04085">
    <property type="entry name" value="MreC"/>
    <property type="match status" value="1"/>
</dbReference>
<gene>
    <name evidence="7" type="ORF">A2370_00640</name>
</gene>
<dbReference type="STRING" id="1802436.A2370_00640"/>